<reference evidence="1 2" key="1">
    <citation type="submission" date="2023-06" db="EMBL/GenBank/DDBJ databases">
        <title>Roseiconus lacunae JC819 isolated from Gulf of Mannar region, Tamil Nadu.</title>
        <authorList>
            <person name="Pk S."/>
            <person name="Ch S."/>
            <person name="Ch V.R."/>
        </authorList>
    </citation>
    <scope>NUCLEOTIDE SEQUENCE [LARGE SCALE GENOMIC DNA]</scope>
    <source>
        <strain evidence="1 2">JC819</strain>
    </source>
</reference>
<dbReference type="EC" id="2.1.1.-" evidence="1"/>
<dbReference type="Gene3D" id="3.40.50.150">
    <property type="entry name" value="Vaccinia Virus protein VP39"/>
    <property type="match status" value="1"/>
</dbReference>
<evidence type="ECO:0000313" key="1">
    <source>
        <dbReference type="EMBL" id="MDM4016754.1"/>
    </source>
</evidence>
<evidence type="ECO:0000313" key="2">
    <source>
        <dbReference type="Proteomes" id="UP001239462"/>
    </source>
</evidence>
<name>A0ABT7PJU7_9BACT</name>
<keyword evidence="1" id="KW-0489">Methyltransferase</keyword>
<dbReference type="Proteomes" id="UP001239462">
    <property type="component" value="Unassembled WGS sequence"/>
</dbReference>
<accession>A0ABT7PJU7</accession>
<dbReference type="EMBL" id="JASZZN010000010">
    <property type="protein sequence ID" value="MDM4016754.1"/>
    <property type="molecule type" value="Genomic_DNA"/>
</dbReference>
<dbReference type="GO" id="GO:0032259">
    <property type="term" value="P:methylation"/>
    <property type="evidence" value="ECO:0007669"/>
    <property type="project" value="UniProtKB-KW"/>
</dbReference>
<dbReference type="PANTHER" id="PTHR43042">
    <property type="entry name" value="SAM-DEPENDENT METHYLTRANSFERASE"/>
    <property type="match status" value="1"/>
</dbReference>
<dbReference type="InterPro" id="IPR029063">
    <property type="entry name" value="SAM-dependent_MTases_sf"/>
</dbReference>
<comment type="caution">
    <text evidence="1">The sequence shown here is derived from an EMBL/GenBank/DDBJ whole genome shotgun (WGS) entry which is preliminary data.</text>
</comment>
<dbReference type="InterPro" id="IPR013780">
    <property type="entry name" value="Glyco_hydro_b"/>
</dbReference>
<sequence>MPRNLPDSESNHYQLLDFGDGRKLERFGMRVLDRPSPAAEGSRRADRSLWRDADSVFDKSAKRWHHRRAWDAAFRLDCDGFVMPISPTPFGHVGVFPEQSPNWAWLRQNSLSSIDAARTPGSDSNSDPYPQGLNLFAYTGASTIAMAVSGLAVAHVDAAKPNVASAKIAAEANQLNNHPIRYLVDDAAKFVAREVRRGRRYQTIVMDPPAYGHSPRGKTWRLERDLWPLLDHSIELLDRSAFRLLITGHSPQVDAGDVVDYLRSNLPSQVGVGRGKLARAIQFDRLTIATPGGRRLDFGFFVRLAIDQDR</sequence>
<organism evidence="1 2">
    <name type="scientific">Roseiconus lacunae</name>
    <dbReference type="NCBI Taxonomy" id="2605694"/>
    <lineage>
        <taxon>Bacteria</taxon>
        <taxon>Pseudomonadati</taxon>
        <taxon>Planctomycetota</taxon>
        <taxon>Planctomycetia</taxon>
        <taxon>Pirellulales</taxon>
        <taxon>Pirellulaceae</taxon>
        <taxon>Roseiconus</taxon>
    </lineage>
</organism>
<dbReference type="GO" id="GO:0008168">
    <property type="term" value="F:methyltransferase activity"/>
    <property type="evidence" value="ECO:0007669"/>
    <property type="project" value="UniProtKB-KW"/>
</dbReference>
<gene>
    <name evidence="1" type="ORF">QTN89_15015</name>
</gene>
<keyword evidence="2" id="KW-1185">Reference proteome</keyword>
<dbReference type="Gene3D" id="2.60.40.1180">
    <property type="entry name" value="Golgi alpha-mannosidase II"/>
    <property type="match status" value="1"/>
</dbReference>
<dbReference type="RefSeq" id="WP_289164390.1">
    <property type="nucleotide sequence ID" value="NZ_JASZZN010000010.1"/>
</dbReference>
<proteinExistence type="predicted"/>
<dbReference type="PANTHER" id="PTHR43042:SF2">
    <property type="entry name" value="SAM-DEPENDENT METHYLTRANSFERASE"/>
    <property type="match status" value="1"/>
</dbReference>
<keyword evidence="1" id="KW-0808">Transferase</keyword>
<dbReference type="SUPFAM" id="SSF53335">
    <property type="entry name" value="S-adenosyl-L-methionine-dependent methyltransferases"/>
    <property type="match status" value="1"/>
</dbReference>
<protein>
    <submittedName>
        <fullName evidence="1">Class I SAM-dependent methyltransferase</fullName>
        <ecNumber evidence="1">2.1.1.-</ecNumber>
    </submittedName>
</protein>